<keyword evidence="2" id="KW-1015">Disulfide bond</keyword>
<dbReference type="InterPro" id="IPR051170">
    <property type="entry name" value="Neural/epithelial_adhesion"/>
</dbReference>
<feature type="non-terminal residue" evidence="5">
    <location>
        <position position="1"/>
    </location>
</feature>
<dbReference type="PANTHER" id="PTHR12231:SF253">
    <property type="entry name" value="DPR-INTERACTING PROTEIN ETA, ISOFORM B-RELATED"/>
    <property type="match status" value="1"/>
</dbReference>
<keyword evidence="1" id="KW-0677">Repeat</keyword>
<protein>
    <recommendedName>
        <fullName evidence="4">Ig-like domain-containing protein</fullName>
    </recommendedName>
</protein>
<accession>A0A0B6YW30</accession>
<dbReference type="PROSITE" id="PS50835">
    <property type="entry name" value="IG_LIKE"/>
    <property type="match status" value="1"/>
</dbReference>
<organism evidence="5">
    <name type="scientific">Arion vulgaris</name>
    <dbReference type="NCBI Taxonomy" id="1028688"/>
    <lineage>
        <taxon>Eukaryota</taxon>
        <taxon>Metazoa</taxon>
        <taxon>Spiralia</taxon>
        <taxon>Lophotrochozoa</taxon>
        <taxon>Mollusca</taxon>
        <taxon>Gastropoda</taxon>
        <taxon>Heterobranchia</taxon>
        <taxon>Euthyneura</taxon>
        <taxon>Panpulmonata</taxon>
        <taxon>Eupulmonata</taxon>
        <taxon>Stylommatophora</taxon>
        <taxon>Helicina</taxon>
        <taxon>Arionoidea</taxon>
        <taxon>Arionidae</taxon>
        <taxon>Arion</taxon>
    </lineage>
</organism>
<evidence type="ECO:0000313" key="5">
    <source>
        <dbReference type="EMBL" id="CEK59685.1"/>
    </source>
</evidence>
<gene>
    <name evidence="5" type="primary">ORF37112</name>
</gene>
<keyword evidence="3" id="KW-0393">Immunoglobulin domain</keyword>
<feature type="domain" description="Ig-like" evidence="4">
    <location>
        <begin position="1"/>
        <end position="80"/>
    </location>
</feature>
<name>A0A0B6YW30_9EUPU</name>
<dbReference type="EMBL" id="HACG01012820">
    <property type="protein sequence ID" value="CEK59685.1"/>
    <property type="molecule type" value="Transcribed_RNA"/>
</dbReference>
<dbReference type="InterPro" id="IPR013783">
    <property type="entry name" value="Ig-like_fold"/>
</dbReference>
<evidence type="ECO:0000256" key="2">
    <source>
        <dbReference type="ARBA" id="ARBA00023157"/>
    </source>
</evidence>
<evidence type="ECO:0000256" key="3">
    <source>
        <dbReference type="ARBA" id="ARBA00023319"/>
    </source>
</evidence>
<dbReference type="SMART" id="SM00409">
    <property type="entry name" value="IG"/>
    <property type="match status" value="1"/>
</dbReference>
<dbReference type="InterPro" id="IPR036179">
    <property type="entry name" value="Ig-like_dom_sf"/>
</dbReference>
<dbReference type="SUPFAM" id="SSF48726">
    <property type="entry name" value="Immunoglobulin"/>
    <property type="match status" value="1"/>
</dbReference>
<dbReference type="InterPro" id="IPR003599">
    <property type="entry name" value="Ig_sub"/>
</dbReference>
<dbReference type="InterPro" id="IPR007110">
    <property type="entry name" value="Ig-like_dom"/>
</dbReference>
<proteinExistence type="predicted"/>
<dbReference type="PANTHER" id="PTHR12231">
    <property type="entry name" value="CTX-RELATED TYPE I TRANSMEMBRANE PROTEIN"/>
    <property type="match status" value="1"/>
</dbReference>
<dbReference type="Pfam" id="PF13927">
    <property type="entry name" value="Ig_3"/>
    <property type="match status" value="1"/>
</dbReference>
<sequence length="111" mass="11594">ILTIPCPVDAVPLPTAIVWKRIINGKAEVVNVTDNSRYSGGTAENQEYDLTINPLQSEDAGTYFCEAVNDVGTVVGPNITTVVNYPPFINSTGNQTTVGGVAGGSLTIPCP</sequence>
<evidence type="ECO:0000256" key="1">
    <source>
        <dbReference type="ARBA" id="ARBA00022737"/>
    </source>
</evidence>
<reference evidence="5" key="1">
    <citation type="submission" date="2014-12" db="EMBL/GenBank/DDBJ databases">
        <title>Insight into the proteome of Arion vulgaris.</title>
        <authorList>
            <person name="Aradska J."/>
            <person name="Bulat T."/>
            <person name="Smidak R."/>
            <person name="Sarate P."/>
            <person name="Gangsoo J."/>
            <person name="Sialana F."/>
            <person name="Bilban M."/>
            <person name="Lubec G."/>
        </authorList>
    </citation>
    <scope>NUCLEOTIDE SEQUENCE</scope>
    <source>
        <tissue evidence="5">Skin</tissue>
    </source>
</reference>
<feature type="non-terminal residue" evidence="5">
    <location>
        <position position="111"/>
    </location>
</feature>
<dbReference type="CDD" id="cd00096">
    <property type="entry name" value="Ig"/>
    <property type="match status" value="1"/>
</dbReference>
<evidence type="ECO:0000259" key="4">
    <source>
        <dbReference type="PROSITE" id="PS50835"/>
    </source>
</evidence>
<dbReference type="Gene3D" id="2.60.40.10">
    <property type="entry name" value="Immunoglobulins"/>
    <property type="match status" value="1"/>
</dbReference>
<dbReference type="AlphaFoldDB" id="A0A0B6YW30"/>